<proteinExistence type="inferred from homology"/>
<dbReference type="InterPro" id="IPR003783">
    <property type="entry name" value="Regulatory_RecX"/>
</dbReference>
<comment type="function">
    <text evidence="5">Modulates RecA activity.</text>
</comment>
<accession>A0A6I4P746</accession>
<dbReference type="Gene3D" id="1.10.10.10">
    <property type="entry name" value="Winged helix-like DNA-binding domain superfamily/Winged helix DNA-binding domain"/>
    <property type="match status" value="2"/>
</dbReference>
<dbReference type="GO" id="GO:0005737">
    <property type="term" value="C:cytoplasm"/>
    <property type="evidence" value="ECO:0007669"/>
    <property type="project" value="UniProtKB-SubCell"/>
</dbReference>
<dbReference type="PANTHER" id="PTHR33602">
    <property type="entry name" value="REGULATORY PROTEIN RECX FAMILY PROTEIN"/>
    <property type="match status" value="1"/>
</dbReference>
<name>A0A6I4P746_9MICO</name>
<keyword evidence="9" id="KW-1185">Reference proteome</keyword>
<evidence type="ECO:0000256" key="3">
    <source>
        <dbReference type="ARBA" id="ARBA00018111"/>
    </source>
</evidence>
<evidence type="ECO:0000313" key="8">
    <source>
        <dbReference type="EMBL" id="MWB99564.1"/>
    </source>
</evidence>
<dbReference type="RefSeq" id="WP_160425923.1">
    <property type="nucleotide sequence ID" value="NZ_WSTA01000067.1"/>
</dbReference>
<dbReference type="HAMAP" id="MF_01114">
    <property type="entry name" value="RecX"/>
    <property type="match status" value="1"/>
</dbReference>
<dbReference type="InterPro" id="IPR053925">
    <property type="entry name" value="RecX_HTH_3rd"/>
</dbReference>
<protein>
    <recommendedName>
        <fullName evidence="3 5">Regulatory protein RecX</fullName>
    </recommendedName>
</protein>
<dbReference type="GO" id="GO:0006282">
    <property type="term" value="P:regulation of DNA repair"/>
    <property type="evidence" value="ECO:0007669"/>
    <property type="project" value="UniProtKB-UniRule"/>
</dbReference>
<sequence>MGRLRRTQLSEHEVVALLVEHGLDDDESGEWIERYRRLGYLDDRRTAEQLVRIQHERRGRGSAFVRQELARRGIADDIAAEALAELDEEAEIEVASRIAERRAGQLRGLDRQTAERRLSAFLQRRGYSGSVVRQAVQAALDADR</sequence>
<keyword evidence="4 5" id="KW-0963">Cytoplasm</keyword>
<reference evidence="8 9" key="1">
    <citation type="submission" date="2019-12" db="EMBL/GenBank/DDBJ databases">
        <authorList>
            <person name="Kim Y.S."/>
        </authorList>
    </citation>
    <scope>NUCLEOTIDE SEQUENCE [LARGE SCALE GENOMIC DNA]</scope>
    <source>
        <strain evidence="8 9">MMS17-SY077</strain>
    </source>
</reference>
<dbReference type="AlphaFoldDB" id="A0A6I4P746"/>
<dbReference type="InterPro" id="IPR053924">
    <property type="entry name" value="RecX_HTH_2nd"/>
</dbReference>
<feature type="domain" description="RecX second three-helical" evidence="6">
    <location>
        <begin position="42"/>
        <end position="83"/>
    </location>
</feature>
<evidence type="ECO:0000259" key="6">
    <source>
        <dbReference type="Pfam" id="PF02631"/>
    </source>
</evidence>
<organism evidence="8 9">
    <name type="scientific">Agromyces seonyuensis</name>
    <dbReference type="NCBI Taxonomy" id="2662446"/>
    <lineage>
        <taxon>Bacteria</taxon>
        <taxon>Bacillati</taxon>
        <taxon>Actinomycetota</taxon>
        <taxon>Actinomycetes</taxon>
        <taxon>Micrococcales</taxon>
        <taxon>Microbacteriaceae</taxon>
        <taxon>Agromyces</taxon>
    </lineage>
</organism>
<evidence type="ECO:0000256" key="2">
    <source>
        <dbReference type="ARBA" id="ARBA00009695"/>
    </source>
</evidence>
<evidence type="ECO:0000256" key="1">
    <source>
        <dbReference type="ARBA" id="ARBA00004496"/>
    </source>
</evidence>
<evidence type="ECO:0000256" key="4">
    <source>
        <dbReference type="ARBA" id="ARBA00022490"/>
    </source>
</evidence>
<dbReference type="InterPro" id="IPR036388">
    <property type="entry name" value="WH-like_DNA-bd_sf"/>
</dbReference>
<evidence type="ECO:0000313" key="9">
    <source>
        <dbReference type="Proteomes" id="UP000438182"/>
    </source>
</evidence>
<dbReference type="Proteomes" id="UP000438182">
    <property type="component" value="Unassembled WGS sequence"/>
</dbReference>
<dbReference type="EMBL" id="WSTA01000067">
    <property type="protein sequence ID" value="MWB99564.1"/>
    <property type="molecule type" value="Genomic_DNA"/>
</dbReference>
<evidence type="ECO:0000256" key="5">
    <source>
        <dbReference type="HAMAP-Rule" id="MF_01114"/>
    </source>
</evidence>
<dbReference type="Pfam" id="PF02631">
    <property type="entry name" value="RecX_HTH2"/>
    <property type="match status" value="1"/>
</dbReference>
<evidence type="ECO:0000259" key="7">
    <source>
        <dbReference type="Pfam" id="PF21981"/>
    </source>
</evidence>
<dbReference type="Pfam" id="PF21981">
    <property type="entry name" value="RecX_HTH3"/>
    <property type="match status" value="1"/>
</dbReference>
<comment type="similarity">
    <text evidence="2 5">Belongs to the RecX family.</text>
</comment>
<feature type="domain" description="RecX third three-helical" evidence="7">
    <location>
        <begin position="89"/>
        <end position="136"/>
    </location>
</feature>
<gene>
    <name evidence="5" type="primary">recX</name>
    <name evidence="8" type="ORF">GB864_13520</name>
</gene>
<comment type="caution">
    <text evidence="8">The sequence shown here is derived from an EMBL/GenBank/DDBJ whole genome shotgun (WGS) entry which is preliminary data.</text>
</comment>
<comment type="subcellular location">
    <subcellularLocation>
        <location evidence="1 5">Cytoplasm</location>
    </subcellularLocation>
</comment>
<dbReference type="PANTHER" id="PTHR33602:SF1">
    <property type="entry name" value="REGULATORY PROTEIN RECX FAMILY PROTEIN"/>
    <property type="match status" value="1"/>
</dbReference>